<reference evidence="1 2" key="1">
    <citation type="submission" date="2024-06" db="EMBL/GenBank/DDBJ databases">
        <title>The Natural Products Discovery Center: Release of the First 8490 Sequenced Strains for Exploring Actinobacteria Biosynthetic Diversity.</title>
        <authorList>
            <person name="Kalkreuter E."/>
            <person name="Kautsar S.A."/>
            <person name="Yang D."/>
            <person name="Bader C.D."/>
            <person name="Teijaro C.N."/>
            <person name="Fluegel L."/>
            <person name="Davis C.M."/>
            <person name="Simpson J.R."/>
            <person name="Lauterbach L."/>
            <person name="Steele A.D."/>
            <person name="Gui C."/>
            <person name="Meng S."/>
            <person name="Li G."/>
            <person name="Viehrig K."/>
            <person name="Ye F."/>
            <person name="Su P."/>
            <person name="Kiefer A.F."/>
            <person name="Nichols A."/>
            <person name="Cepeda A.J."/>
            <person name="Yan W."/>
            <person name="Fan B."/>
            <person name="Jiang Y."/>
            <person name="Adhikari A."/>
            <person name="Zheng C.-J."/>
            <person name="Schuster L."/>
            <person name="Cowan T.M."/>
            <person name="Smanski M.J."/>
            <person name="Chevrette M.G."/>
            <person name="De Carvalho L.P.S."/>
            <person name="Shen B."/>
        </authorList>
    </citation>
    <scope>NUCLEOTIDE SEQUENCE [LARGE SCALE GENOMIC DNA]</scope>
    <source>
        <strain evidence="1 2">NPDC053791</strain>
    </source>
</reference>
<gene>
    <name evidence="1" type="ORF">AB0L03_24850</name>
</gene>
<evidence type="ECO:0000313" key="1">
    <source>
        <dbReference type="EMBL" id="MEV4926011.1"/>
    </source>
</evidence>
<dbReference type="RefSeq" id="WP_366089532.1">
    <property type="nucleotide sequence ID" value="NZ_JBFASG010000028.1"/>
</dbReference>
<comment type="caution">
    <text evidence="1">The sequence shown here is derived from an EMBL/GenBank/DDBJ whole genome shotgun (WGS) entry which is preliminary data.</text>
</comment>
<sequence>MTTDLGLLTTAAEKWDKAAKDFESVQKVYDSQVRNIATDGSWTGVASMSAFTASKLTYEQYTAAAKEAGAIASLLRDAHAQFTELRGKLQHEVAQAVEAGMKVSDDGTARFDFEKASKALADAARHDPDLHTTESTYTSNIAHWVQAFDDADQGAKLALAAAAKNSDVLHGGVNGFNAQAEGDIEKVEGRREAELATKLSTTGHLSAVEVAEMKRLFRDNQKSKEFSRTLLDSLGPRGTLLFTNRLNETMEEAGEAAKADFNSIEKGLATSLATATRSPDSAFYGKWREELRKVGTEVVDSRQKVQVKGYQSLVTLMARGGGYSAGFITDLGDDIIAAEKGHPGVWDMPSGKHLARPPRWLATDPLDSLLGIAARDPEAAERFLDPGPDDKNDRLQYLVHDRDWKTRYELTGNYSHPDADQLRKVEDPNARKGLASAIEAATTGHRTEDRAPMGAAHTEGQARVMQSTIGALNGKFGDKLPENLRSPIARAIVDYTPDTHEILTGQNPRYGYEGGLKKPWSGEGGSHLAVDQQSLVRVMRGVSDDPKNFSLIYNAERAHSADVLAGMPARPGGANTDWNVPSRDVGMAFGTLNAIGADVIMDTQDARKTWADDVARYGYHLGGAPVTGLPIIGDAAQRTIDAAAYDWSKDIKNLADEKARGDLAKDWTKDTASVKDLIDASAKTRHIDPMEPRDTHYNDVKQMRQEAEQSYAAGRNKALTYLRPN</sequence>
<name>A0ABV3J003_9ACTN</name>
<keyword evidence="2" id="KW-1185">Reference proteome</keyword>
<accession>A0ABV3J003</accession>
<organism evidence="1 2">
    <name type="scientific">Streptomyces roseoverticillatus</name>
    <dbReference type="NCBI Taxonomy" id="66429"/>
    <lineage>
        <taxon>Bacteria</taxon>
        <taxon>Bacillati</taxon>
        <taxon>Actinomycetota</taxon>
        <taxon>Actinomycetes</taxon>
        <taxon>Kitasatosporales</taxon>
        <taxon>Streptomycetaceae</taxon>
        <taxon>Streptomyces</taxon>
    </lineage>
</organism>
<dbReference type="EMBL" id="JBFASG010000028">
    <property type="protein sequence ID" value="MEV4926011.1"/>
    <property type="molecule type" value="Genomic_DNA"/>
</dbReference>
<proteinExistence type="predicted"/>
<evidence type="ECO:0000313" key="2">
    <source>
        <dbReference type="Proteomes" id="UP001552479"/>
    </source>
</evidence>
<protein>
    <submittedName>
        <fullName evidence="1">Uncharacterized protein</fullName>
    </submittedName>
</protein>
<dbReference type="Proteomes" id="UP001552479">
    <property type="component" value="Unassembled WGS sequence"/>
</dbReference>